<dbReference type="GO" id="GO:0008270">
    <property type="term" value="F:zinc ion binding"/>
    <property type="evidence" value="ECO:0007669"/>
    <property type="project" value="InterPro"/>
</dbReference>
<keyword evidence="9" id="KW-0413">Isomerase</keyword>
<dbReference type="Gene3D" id="2.60.120.10">
    <property type="entry name" value="Jelly Rolls"/>
    <property type="match status" value="2"/>
</dbReference>
<dbReference type="InterPro" id="IPR049071">
    <property type="entry name" value="MPI_cupin_dom"/>
</dbReference>
<evidence type="ECO:0000256" key="1">
    <source>
        <dbReference type="ARBA" id="ARBA00022723"/>
    </source>
</evidence>
<keyword evidence="2 5" id="KW-0862">Zinc</keyword>
<feature type="domain" description="Mannose-6-phosphate isomerase cupin" evidence="8">
    <location>
        <begin position="233"/>
        <end position="306"/>
    </location>
</feature>
<evidence type="ECO:0000256" key="6">
    <source>
        <dbReference type="PIRSR" id="PIRSR036894-2"/>
    </source>
</evidence>
<dbReference type="InterPro" id="IPR011051">
    <property type="entry name" value="RmlC_Cupin_sf"/>
</dbReference>
<evidence type="ECO:0000256" key="3">
    <source>
        <dbReference type="ARBA" id="ARBA00029741"/>
    </source>
</evidence>
<evidence type="ECO:0000313" key="9">
    <source>
        <dbReference type="EMBL" id="KIE44776.1"/>
    </source>
</evidence>
<dbReference type="Pfam" id="PF21621">
    <property type="entry name" value="MPI_cupin_dom"/>
    <property type="match status" value="1"/>
</dbReference>
<gene>
    <name evidence="9" type="primary">manA</name>
    <name evidence="9" type="ORF">U732_534</name>
</gene>
<dbReference type="CDD" id="cd07010">
    <property type="entry name" value="cupin_PMI_type_I_N_bac"/>
    <property type="match status" value="1"/>
</dbReference>
<accession>A0A0C1R2V5</accession>
<feature type="binding site" evidence="5">
    <location>
        <position position="114"/>
    </location>
    <ligand>
        <name>Zn(2+)</name>
        <dbReference type="ChEBI" id="CHEBI:29105"/>
    </ligand>
</feature>
<feature type="binding site" evidence="5">
    <location>
        <position position="97"/>
    </location>
    <ligand>
        <name>Zn(2+)</name>
        <dbReference type="ChEBI" id="CHEBI:29105"/>
    </ligand>
</feature>
<evidence type="ECO:0000259" key="8">
    <source>
        <dbReference type="Pfam" id="PF21621"/>
    </source>
</evidence>
<keyword evidence="10" id="KW-1185">Reference proteome</keyword>
<protein>
    <recommendedName>
        <fullName evidence="3">Phosphohexomutase</fullName>
    </recommendedName>
    <alternativeName>
        <fullName evidence="4">Phosphomannose isomerase</fullName>
    </alternativeName>
</protein>
<dbReference type="InterPro" id="IPR051804">
    <property type="entry name" value="Carb_Metab_Reg_Kinase/Isom"/>
</dbReference>
<dbReference type="Proteomes" id="UP000031366">
    <property type="component" value="Unassembled WGS sequence"/>
</dbReference>
<dbReference type="PANTHER" id="PTHR42742:SF3">
    <property type="entry name" value="FRUCTOKINASE"/>
    <property type="match status" value="1"/>
</dbReference>
<evidence type="ECO:0000259" key="7">
    <source>
        <dbReference type="Pfam" id="PF20511"/>
    </source>
</evidence>
<dbReference type="PANTHER" id="PTHR42742">
    <property type="entry name" value="TRANSCRIPTIONAL REPRESSOR MPRA"/>
    <property type="match status" value="1"/>
</dbReference>
<evidence type="ECO:0000256" key="5">
    <source>
        <dbReference type="PIRSR" id="PIRSR036894-1"/>
    </source>
</evidence>
<sequence length="311" mass="35724">MYPLKFKPIYFEKIWGGRGLEKFKKDIPRGSIGESWELSCHKNGLSIIENGIYKGKTLKDVIKIEREKLLGRNIDLENFPILIKFISAEDNLSIQVHPDNEYARAVENENGKSELWYILKAEEDSNIILGNKSCSKEEFKSGIISGDLERYLNVIKVKEGEAYYVNAGLLHAIGNGIVLVEIQQSSDVTYRVYDYNRGREIHINKALDVIKLDLIGERLKESKENFKGYNKINYGHMEYFSVEKYEINDILEEESCEESFYVYICIEGKGVVAYNNNEEWLNCGEVVLIPATLGKYYISGNLTILKIIMNV</sequence>
<keyword evidence="1 5" id="KW-0479">Metal-binding</keyword>
<dbReference type="InterPro" id="IPR014710">
    <property type="entry name" value="RmlC-like_jellyroll"/>
</dbReference>
<feature type="domain" description="Phosphomannose isomerase type I catalytic" evidence="7">
    <location>
        <begin position="5"/>
        <end position="109"/>
    </location>
</feature>
<evidence type="ECO:0000256" key="2">
    <source>
        <dbReference type="ARBA" id="ARBA00022833"/>
    </source>
</evidence>
<dbReference type="RefSeq" id="WP_039637375.1">
    <property type="nucleotide sequence ID" value="NZ_AYSO01000020.1"/>
</dbReference>
<dbReference type="OrthoDB" id="9808275at2"/>
<proteinExistence type="predicted"/>
<dbReference type="STRING" id="29341.RSJ17_05485"/>
<dbReference type="AlphaFoldDB" id="A0A0C1R2V5"/>
<dbReference type="GO" id="GO:0004476">
    <property type="term" value="F:mannose-6-phosphate isomerase activity"/>
    <property type="evidence" value="ECO:0007669"/>
    <property type="project" value="InterPro"/>
</dbReference>
<evidence type="ECO:0000256" key="4">
    <source>
        <dbReference type="ARBA" id="ARBA00030762"/>
    </source>
</evidence>
<reference evidence="9 10" key="1">
    <citation type="journal article" date="2015" name="Infect. Genet. Evol.">
        <title>Genomic sequences of six botulinum neurotoxin-producing strains representing three clostridial species illustrate the mobility and diversity of botulinum neurotoxin genes.</title>
        <authorList>
            <person name="Smith T.J."/>
            <person name="Hill K.K."/>
            <person name="Xie G."/>
            <person name="Foley B.T."/>
            <person name="Williamson C.H."/>
            <person name="Foster J.T."/>
            <person name="Johnson S.L."/>
            <person name="Chertkov O."/>
            <person name="Teshima H."/>
            <person name="Gibbons H.S."/>
            <person name="Johnsky L.A."/>
            <person name="Karavis M.A."/>
            <person name="Smith L.A."/>
        </authorList>
    </citation>
    <scope>NUCLEOTIDE SEQUENCE [LARGE SCALE GENOMIC DNA]</scope>
    <source>
        <strain evidence="9 10">CDC 2741</strain>
    </source>
</reference>
<feature type="binding site" evidence="5">
    <location>
        <position position="171"/>
    </location>
    <ligand>
        <name>Zn(2+)</name>
        <dbReference type="ChEBI" id="CHEBI:29105"/>
    </ligand>
</feature>
<dbReference type="InterPro" id="IPR046457">
    <property type="entry name" value="PMI_typeI_cat"/>
</dbReference>
<dbReference type="GO" id="GO:0005975">
    <property type="term" value="P:carbohydrate metabolic process"/>
    <property type="evidence" value="ECO:0007669"/>
    <property type="project" value="InterPro"/>
</dbReference>
<dbReference type="InterPro" id="IPR014628">
    <property type="entry name" value="Man6P_isomerase_Firm_short"/>
</dbReference>
<comment type="cofactor">
    <cofactor evidence="5">
        <name>Zn(2+)</name>
        <dbReference type="ChEBI" id="CHEBI:29105"/>
    </cofactor>
    <text evidence="5">Binds 1 zinc ion per subunit.</text>
</comment>
<name>A0A0C1R2V5_9CLOT</name>
<organism evidence="9 10">
    <name type="scientific">Clostridium argentinense CDC 2741</name>
    <dbReference type="NCBI Taxonomy" id="1418104"/>
    <lineage>
        <taxon>Bacteria</taxon>
        <taxon>Bacillati</taxon>
        <taxon>Bacillota</taxon>
        <taxon>Clostridia</taxon>
        <taxon>Eubacteriales</taxon>
        <taxon>Clostridiaceae</taxon>
        <taxon>Clostridium</taxon>
    </lineage>
</organism>
<dbReference type="SUPFAM" id="SSF51182">
    <property type="entry name" value="RmlC-like cupins"/>
    <property type="match status" value="1"/>
</dbReference>
<dbReference type="Pfam" id="PF20511">
    <property type="entry name" value="PMI_typeI_cat"/>
    <property type="match status" value="1"/>
</dbReference>
<comment type="caution">
    <text evidence="9">The sequence shown here is derived from an EMBL/GenBank/DDBJ whole genome shotgun (WGS) entry which is preliminary data.</text>
</comment>
<feature type="active site" evidence="6">
    <location>
        <position position="191"/>
    </location>
</feature>
<dbReference type="EMBL" id="AYSO01000020">
    <property type="protein sequence ID" value="KIE44776.1"/>
    <property type="molecule type" value="Genomic_DNA"/>
</dbReference>
<evidence type="ECO:0000313" key="10">
    <source>
        <dbReference type="Proteomes" id="UP000031366"/>
    </source>
</evidence>
<dbReference type="PIRSF" id="PIRSF036894">
    <property type="entry name" value="PMI_Firm_short"/>
    <property type="match status" value="1"/>
</dbReference>